<reference evidence="1 2" key="1">
    <citation type="journal article" date="2019" name="Sci. Rep.">
        <title>Orb-weaving spider Araneus ventricosus genome elucidates the spidroin gene catalogue.</title>
        <authorList>
            <person name="Kono N."/>
            <person name="Nakamura H."/>
            <person name="Ohtoshi R."/>
            <person name="Moran D.A.P."/>
            <person name="Shinohara A."/>
            <person name="Yoshida Y."/>
            <person name="Fujiwara M."/>
            <person name="Mori M."/>
            <person name="Tomita M."/>
            <person name="Arakawa K."/>
        </authorList>
    </citation>
    <scope>NUCLEOTIDE SEQUENCE [LARGE SCALE GENOMIC DNA]</scope>
</reference>
<evidence type="ECO:0000313" key="1">
    <source>
        <dbReference type="EMBL" id="GBM35216.1"/>
    </source>
</evidence>
<name>A0A4Y2F4I6_ARAVE</name>
<comment type="caution">
    <text evidence="1">The sequence shown here is derived from an EMBL/GenBank/DDBJ whole genome shotgun (WGS) entry which is preliminary data.</text>
</comment>
<dbReference type="EMBL" id="BGPR01000779">
    <property type="protein sequence ID" value="GBM35216.1"/>
    <property type="molecule type" value="Genomic_DNA"/>
</dbReference>
<evidence type="ECO:0000313" key="2">
    <source>
        <dbReference type="Proteomes" id="UP000499080"/>
    </source>
</evidence>
<dbReference type="Proteomes" id="UP000499080">
    <property type="component" value="Unassembled WGS sequence"/>
</dbReference>
<protein>
    <submittedName>
        <fullName evidence="1">Uncharacterized protein</fullName>
    </submittedName>
</protein>
<organism evidence="1 2">
    <name type="scientific">Araneus ventricosus</name>
    <name type="common">Orbweaver spider</name>
    <name type="synonym">Epeira ventricosa</name>
    <dbReference type="NCBI Taxonomy" id="182803"/>
    <lineage>
        <taxon>Eukaryota</taxon>
        <taxon>Metazoa</taxon>
        <taxon>Ecdysozoa</taxon>
        <taxon>Arthropoda</taxon>
        <taxon>Chelicerata</taxon>
        <taxon>Arachnida</taxon>
        <taxon>Araneae</taxon>
        <taxon>Araneomorphae</taxon>
        <taxon>Entelegynae</taxon>
        <taxon>Araneoidea</taxon>
        <taxon>Araneidae</taxon>
        <taxon>Araneus</taxon>
    </lineage>
</organism>
<accession>A0A4Y2F4I6</accession>
<proteinExistence type="predicted"/>
<dbReference type="AlphaFoldDB" id="A0A4Y2F4I6"/>
<sequence length="98" mass="10917">MNFSHRSYKDANVDYKPPFAESSSSLVASRCTSSELTNRCSLNKLFIRGKSRMERDHENKLVIKVPKCDILACNVIPGGTCDLSKDLVVRVSPNRGNV</sequence>
<keyword evidence="2" id="KW-1185">Reference proteome</keyword>
<gene>
    <name evidence="1" type="ORF">AVEN_175820_1</name>
</gene>